<comment type="caution">
    <text evidence="3">The sequence shown here is derived from an EMBL/GenBank/DDBJ whole genome shotgun (WGS) entry which is preliminary data.</text>
</comment>
<protein>
    <submittedName>
        <fullName evidence="3">Uncharacterized protein</fullName>
    </submittedName>
</protein>
<feature type="transmembrane region" description="Helical" evidence="2">
    <location>
        <begin position="360"/>
        <end position="382"/>
    </location>
</feature>
<keyword evidence="4" id="KW-1185">Reference proteome</keyword>
<proteinExistence type="predicted"/>
<dbReference type="EMBL" id="JBJKFK010000197">
    <property type="protein sequence ID" value="KAL3318843.1"/>
    <property type="molecule type" value="Genomic_DNA"/>
</dbReference>
<dbReference type="AlphaFoldDB" id="A0ABD2QH18"/>
<gene>
    <name evidence="3" type="ORF">Ciccas_002494</name>
</gene>
<reference evidence="3 4" key="1">
    <citation type="submission" date="2024-11" db="EMBL/GenBank/DDBJ databases">
        <title>Adaptive evolution of stress response genes in parasites aligns with host niche diversity.</title>
        <authorList>
            <person name="Hahn C."/>
            <person name="Resl P."/>
        </authorList>
    </citation>
    <scope>NUCLEOTIDE SEQUENCE [LARGE SCALE GENOMIC DNA]</scope>
    <source>
        <strain evidence="3">EGGRZ-B1_66</strain>
        <tissue evidence="3">Body</tissue>
    </source>
</reference>
<accession>A0ABD2QH18</accession>
<evidence type="ECO:0000313" key="4">
    <source>
        <dbReference type="Proteomes" id="UP001626550"/>
    </source>
</evidence>
<evidence type="ECO:0000256" key="2">
    <source>
        <dbReference type="SAM" id="Phobius"/>
    </source>
</evidence>
<sequence length="385" mass="43469">MWSPTSGADSTLNFNSGTLRLSQMDRSSLLQNQWDCHPKSPTSGGTISRQQMSSRPHTPIGSLHREGSKGGRNSFESTDPGQPWFKSYGASGQPLQTATLGRRRSQRERSFNDAGSYTIHPSSMDKDHLFVSVPLNGRSSRNEMREYGPRPYSAHREGSVYNMSVNAESWNKPPGNQGCCGSWTKDLFTYKRRFVCPEPTPLFHEVVGGLPEAVHYQSELEKRGYLNRADEISNNTLAAISREYTTSYEKIRYSYVNLNRYMGMNDNSAPRVSINADADPGFIPIARHVRPQYVFNYSISIDENKQIENKIFKDEINSYGSGHMTNHLYRSIIALLPVMSEFKLFHEKNDDGAAPVVDEWPYKVFTLDAAFAIALIIPIFIVSRL</sequence>
<keyword evidence="2" id="KW-1133">Transmembrane helix</keyword>
<name>A0ABD2QH18_9PLAT</name>
<keyword evidence="2" id="KW-0472">Membrane</keyword>
<feature type="compositionally biased region" description="Polar residues" evidence="1">
    <location>
        <begin position="33"/>
        <end position="56"/>
    </location>
</feature>
<keyword evidence="2" id="KW-0812">Transmembrane</keyword>
<organism evidence="3 4">
    <name type="scientific">Cichlidogyrus casuarinus</name>
    <dbReference type="NCBI Taxonomy" id="1844966"/>
    <lineage>
        <taxon>Eukaryota</taxon>
        <taxon>Metazoa</taxon>
        <taxon>Spiralia</taxon>
        <taxon>Lophotrochozoa</taxon>
        <taxon>Platyhelminthes</taxon>
        <taxon>Monogenea</taxon>
        <taxon>Monopisthocotylea</taxon>
        <taxon>Dactylogyridea</taxon>
        <taxon>Ancyrocephalidae</taxon>
        <taxon>Cichlidogyrus</taxon>
    </lineage>
</organism>
<dbReference type="Proteomes" id="UP001626550">
    <property type="component" value="Unassembled WGS sequence"/>
</dbReference>
<evidence type="ECO:0000313" key="3">
    <source>
        <dbReference type="EMBL" id="KAL3318843.1"/>
    </source>
</evidence>
<feature type="region of interest" description="Disordered" evidence="1">
    <location>
        <begin position="33"/>
        <end position="119"/>
    </location>
</feature>
<evidence type="ECO:0000256" key="1">
    <source>
        <dbReference type="SAM" id="MobiDB-lite"/>
    </source>
</evidence>